<dbReference type="RefSeq" id="WP_073537421.1">
    <property type="nucleotide sequence ID" value="NZ_CP018335.1"/>
</dbReference>
<sequence length="139" mass="16074">MRSNEENYIERLKRGNEDALDYVVDQYLSLVKGTICKVLGQFSDTGLIEECINDVFLSVWNNACKFKGEAEDFKKWIFAISKYKAIDCYRTKLKKAEVVLETIDSLDGASVEDELMISIRKNLKRLIQVKKIKLELNLI</sequence>
<evidence type="ECO:0000313" key="3">
    <source>
        <dbReference type="Proteomes" id="UP000184604"/>
    </source>
</evidence>
<dbReference type="SUPFAM" id="SSF88946">
    <property type="entry name" value="Sigma2 domain of RNA polymerase sigma factors"/>
    <property type="match status" value="1"/>
</dbReference>
<protein>
    <recommendedName>
        <fullName evidence="1">RNA polymerase sigma-70 region 2 domain-containing protein</fullName>
    </recommendedName>
</protein>
<dbReference type="Gene3D" id="1.10.1740.10">
    <property type="match status" value="1"/>
</dbReference>
<evidence type="ECO:0000313" key="2">
    <source>
        <dbReference type="EMBL" id="APM37734.1"/>
    </source>
</evidence>
<accession>A0A1L5F405</accession>
<feature type="domain" description="RNA polymerase sigma-70 region 2" evidence="1">
    <location>
        <begin position="24"/>
        <end position="92"/>
    </location>
</feature>
<name>A0A1L5F405_CLOKL</name>
<dbReference type="AlphaFoldDB" id="A0A1L5F405"/>
<proteinExistence type="predicted"/>
<gene>
    <name evidence="2" type="ORF">BS101_02705</name>
</gene>
<evidence type="ECO:0000259" key="1">
    <source>
        <dbReference type="Pfam" id="PF04542"/>
    </source>
</evidence>
<organism evidence="2 3">
    <name type="scientific">Clostridium kluyveri</name>
    <dbReference type="NCBI Taxonomy" id="1534"/>
    <lineage>
        <taxon>Bacteria</taxon>
        <taxon>Bacillati</taxon>
        <taxon>Bacillota</taxon>
        <taxon>Clostridia</taxon>
        <taxon>Eubacteriales</taxon>
        <taxon>Clostridiaceae</taxon>
        <taxon>Clostridium</taxon>
    </lineage>
</organism>
<dbReference type="Pfam" id="PF04542">
    <property type="entry name" value="Sigma70_r2"/>
    <property type="match status" value="1"/>
</dbReference>
<dbReference type="InterPro" id="IPR013325">
    <property type="entry name" value="RNA_pol_sigma_r2"/>
</dbReference>
<dbReference type="OrthoDB" id="2678696at2"/>
<dbReference type="EMBL" id="CP018335">
    <property type="protein sequence ID" value="APM37734.1"/>
    <property type="molecule type" value="Genomic_DNA"/>
</dbReference>
<dbReference type="GO" id="GO:0006352">
    <property type="term" value="P:DNA-templated transcription initiation"/>
    <property type="evidence" value="ECO:0007669"/>
    <property type="project" value="InterPro"/>
</dbReference>
<dbReference type="Proteomes" id="UP000184604">
    <property type="component" value="Chromosome"/>
</dbReference>
<dbReference type="GO" id="GO:0003700">
    <property type="term" value="F:DNA-binding transcription factor activity"/>
    <property type="evidence" value="ECO:0007669"/>
    <property type="project" value="InterPro"/>
</dbReference>
<dbReference type="InterPro" id="IPR007627">
    <property type="entry name" value="RNA_pol_sigma70_r2"/>
</dbReference>
<reference evidence="2 3" key="1">
    <citation type="submission" date="2016-12" db="EMBL/GenBank/DDBJ databases">
        <title>Complete genome sequence of Clostridium kluyveri JZZ isolated from the pit mud of a Chinese flavor liquor-making factory.</title>
        <authorList>
            <person name="Wang Y."/>
        </authorList>
    </citation>
    <scope>NUCLEOTIDE SEQUENCE [LARGE SCALE GENOMIC DNA]</scope>
    <source>
        <strain evidence="2 3">JZZ</strain>
    </source>
</reference>